<feature type="compositionally biased region" description="Polar residues" evidence="1">
    <location>
        <begin position="88"/>
        <end position="110"/>
    </location>
</feature>
<dbReference type="EMBL" id="GEBQ01027462">
    <property type="protein sequence ID" value="JAT12515.1"/>
    <property type="molecule type" value="Transcribed_RNA"/>
</dbReference>
<feature type="region of interest" description="Disordered" evidence="1">
    <location>
        <begin position="631"/>
        <end position="653"/>
    </location>
</feature>
<organism evidence="2">
    <name type="scientific">Graphocephala atropunctata</name>
    <dbReference type="NCBI Taxonomy" id="36148"/>
    <lineage>
        <taxon>Eukaryota</taxon>
        <taxon>Metazoa</taxon>
        <taxon>Ecdysozoa</taxon>
        <taxon>Arthropoda</taxon>
        <taxon>Hexapoda</taxon>
        <taxon>Insecta</taxon>
        <taxon>Pterygota</taxon>
        <taxon>Neoptera</taxon>
        <taxon>Paraneoptera</taxon>
        <taxon>Hemiptera</taxon>
        <taxon>Auchenorrhyncha</taxon>
        <taxon>Membracoidea</taxon>
        <taxon>Cicadellidae</taxon>
        <taxon>Cicadellinae</taxon>
        <taxon>Cicadellini</taxon>
        <taxon>Graphocephala</taxon>
    </lineage>
</organism>
<proteinExistence type="predicted"/>
<name>A0A1B6KM28_9HEMI</name>
<sequence length="720" mass="79401">MEGTNCFCDTAMLIDLSSPRPNRQKTKSQLQNPQIDNKICKLPRASCSNHGFDNNKISPFKDPFEEVFANAYLNLNEIDQNSKEAENNQEPTNPDNVKSESSTNYSTTPEINYVGPIQALSDIRGNKEVMADSIIKPSDENDEASKNILHNSNKSDVDPILDERVNIVNHVQPTETMQTVSIPPKAPVEKSMDITEQIMKSDIAQTVVEIEGQDSKININATNTIKTKSTSKVTESDNSHSYISGDLSTEEGLKAVIAKRVNRCIQKVLNNSLKPKINKKEDISTKTALNKRSLSFVLQSSKSVKCDRLNKSCEQFDLENEEFVAPESAMEPLSTSGEASKMEDSVFQTSEKDMVFKEANKLARTFSKLAESFCDAESDSDDDLLTCQPRWMYADSSEDEEEKLRRDPALNIRVSLTNSMSRLGLQPDSDALSAFKSRHRLSSSQSSNEESYVKRSLSAPQPTKVPVIPSIIPSVPLAKAKLDEQSTKLKRTNKGSKQVPLKATMPIQSMAKESILDEGKDRNLPSPPIQRQNSEPLLRTPSKDTSQSNMRPVASSTPNKSIVGSPYPLSASAIAMTNKTRMSLGTNNELKSFIPEAETAMRQRSNSASCSGIPTPKLDSHKISQLKYLQKPKSTSSLHRMTPSSSSQMSSPHNKKAVMSSKVMKANFNPRALNEVKSQAVSRKSPKSNRIKNVTSAISGLVAGKGKKIAASDKENRFPC</sequence>
<feature type="compositionally biased region" description="Basic and acidic residues" evidence="1">
    <location>
        <begin position="514"/>
        <end position="523"/>
    </location>
</feature>
<evidence type="ECO:0000256" key="1">
    <source>
        <dbReference type="SAM" id="MobiDB-lite"/>
    </source>
</evidence>
<accession>A0A1B6KM28</accession>
<feature type="region of interest" description="Disordered" evidence="1">
    <location>
        <begin position="483"/>
        <end position="566"/>
    </location>
</feature>
<feature type="region of interest" description="Disordered" evidence="1">
    <location>
        <begin position="668"/>
        <end position="692"/>
    </location>
</feature>
<feature type="region of interest" description="Disordered" evidence="1">
    <location>
        <begin position="83"/>
        <end position="110"/>
    </location>
</feature>
<feature type="compositionally biased region" description="Polar residues" evidence="1">
    <location>
        <begin position="543"/>
        <end position="562"/>
    </location>
</feature>
<reference evidence="2" key="1">
    <citation type="submission" date="2015-11" db="EMBL/GenBank/DDBJ databases">
        <title>De novo transcriptome assembly of four potential Pierce s Disease insect vectors from Arizona vineyards.</title>
        <authorList>
            <person name="Tassone E.E."/>
        </authorList>
    </citation>
    <scope>NUCLEOTIDE SEQUENCE</scope>
</reference>
<feature type="region of interest" description="Disordered" evidence="1">
    <location>
        <begin position="436"/>
        <end position="463"/>
    </location>
</feature>
<feature type="compositionally biased region" description="Polar residues" evidence="1">
    <location>
        <begin position="632"/>
        <end position="643"/>
    </location>
</feature>
<gene>
    <name evidence="2" type="ORF">g.14520</name>
</gene>
<dbReference type="AlphaFoldDB" id="A0A1B6KM28"/>
<evidence type="ECO:0000313" key="2">
    <source>
        <dbReference type="EMBL" id="JAT12515.1"/>
    </source>
</evidence>
<protein>
    <submittedName>
        <fullName evidence="2">Uncharacterized protein</fullName>
    </submittedName>
</protein>